<dbReference type="STRING" id="1617426.TR69_WS6001000025"/>
<dbReference type="SUPFAM" id="SSF81653">
    <property type="entry name" value="Calcium ATPase, transduction domain A"/>
    <property type="match status" value="1"/>
</dbReference>
<evidence type="ECO:0000256" key="5">
    <source>
        <dbReference type="ARBA" id="ARBA00022967"/>
    </source>
</evidence>
<dbReference type="SFLD" id="SFLDS00003">
    <property type="entry name" value="Haloacid_Dehalogenase"/>
    <property type="match status" value="1"/>
</dbReference>
<feature type="transmembrane region" description="Helical" evidence="8">
    <location>
        <begin position="621"/>
        <end position="639"/>
    </location>
</feature>
<feature type="transmembrane region" description="Helical" evidence="8">
    <location>
        <begin position="676"/>
        <end position="697"/>
    </location>
</feature>
<dbReference type="Proteomes" id="UP000070457">
    <property type="component" value="Unassembled WGS sequence"/>
</dbReference>
<feature type="transmembrane region" description="Helical" evidence="8">
    <location>
        <begin position="645"/>
        <end position="664"/>
    </location>
</feature>
<dbReference type="InterPro" id="IPR059000">
    <property type="entry name" value="ATPase_P-type_domA"/>
</dbReference>
<sequence>MKTSRRGLSTAEVDKLTQQGRTNTYIQPDTKSVWQIIAGTLIDLPNLIIFVSVVFLFVYAEVKDAVIISLIVVTNIIVSVYQEVRARDSLKKIQLLSKETVTVVRDGKEQEIDPEDIVLGDLLVIESGKYIYVDGDIIESEALLIDESILTGESDYNAMQVGDTLLSGSFIVAGRGYYTATRVGPESFVNKITSEAKTYVAYLSPLQRHVNVILKALTYLTIAIIAFLLVRNVLLDEYTQVEMANIVVSVISSMVPQGIVLTLTIAFLLGAVRMGRRRIIVQKASTIETLAGIRYLCMDKTGTITENRLKMTDFLPFAPDKRKIPADVLTALYCEHTLEQNKTITAIAEKFAHLGRQVQSAEIHHQLPFTSRTKMSGIDLTYKGNRFQLLLGSLESLTEYMSPEDAAGIAKRELERAHEGKRNLVILFRDTGPVRHPELTDARRPYQPLALISMEDRLRAGARGIIENFTSKGVKPVIISGDHPETLRALTAQLGLSEIKTITSGKELASASANQAEFSHLVRNTDVFARVSPEQKVQIITELQSDGSYVAMVGDGVNDALAIKQANLGVAMGSGAHVTRNIADIILLDDDIAKLADVVTEGRIILINTLRSAQLLISRHAYSIIIIIGALLLGLPFAFYPLGLFLLAFTNGSIPVLAIVLEKPDDTDEPHFLRDLMVFLAAAGIPAGVLTLYLMTITNDYDLRLQQTMVLAFLTFVGVVNYLFTISGSYLIQRIFIPRRIMIIAPLTVLFFVLVMYTPQLQQIFELIPLVSDQWQLVLSLLLIYSGIMPLLGTLFSKAVRR</sequence>
<feature type="transmembrane region" description="Helical" evidence="8">
    <location>
        <begin position="741"/>
        <end position="757"/>
    </location>
</feature>
<dbReference type="SUPFAM" id="SSF81665">
    <property type="entry name" value="Calcium ATPase, transmembrane domain M"/>
    <property type="match status" value="1"/>
</dbReference>
<comment type="subcellular location">
    <subcellularLocation>
        <location evidence="1">Membrane</location>
        <topology evidence="1">Multi-pass membrane protein</topology>
    </subcellularLocation>
</comment>
<feature type="transmembrane region" description="Helical" evidence="8">
    <location>
        <begin position="777"/>
        <end position="796"/>
    </location>
</feature>
<dbReference type="Gene3D" id="2.70.150.10">
    <property type="entry name" value="Calcium-transporting ATPase, cytoplasmic transduction domain A"/>
    <property type="match status" value="1"/>
</dbReference>
<feature type="domain" description="P-type ATPase A" evidence="9">
    <location>
        <begin position="96"/>
        <end position="196"/>
    </location>
</feature>
<dbReference type="GO" id="GO:0005524">
    <property type="term" value="F:ATP binding"/>
    <property type="evidence" value="ECO:0007669"/>
    <property type="project" value="UniProtKB-KW"/>
</dbReference>
<evidence type="ECO:0000256" key="7">
    <source>
        <dbReference type="ARBA" id="ARBA00023136"/>
    </source>
</evidence>
<dbReference type="InterPro" id="IPR001757">
    <property type="entry name" value="P_typ_ATPase"/>
</dbReference>
<protein>
    <submittedName>
        <fullName evidence="11">Calcium-transporting ATPase</fullName>
        <ecNumber evidence="11">3.6.3.8</ecNumber>
    </submittedName>
</protein>
<keyword evidence="11" id="KW-0378">Hydrolase</keyword>
<feature type="transmembrane region" description="Helical" evidence="8">
    <location>
        <begin position="246"/>
        <end position="269"/>
    </location>
</feature>
<dbReference type="GO" id="GO:0016887">
    <property type="term" value="F:ATP hydrolysis activity"/>
    <property type="evidence" value="ECO:0007669"/>
    <property type="project" value="InterPro"/>
</dbReference>
<keyword evidence="7 8" id="KW-0472">Membrane</keyword>
<evidence type="ECO:0000259" key="10">
    <source>
        <dbReference type="Pfam" id="PF00689"/>
    </source>
</evidence>
<dbReference type="InterPro" id="IPR044492">
    <property type="entry name" value="P_typ_ATPase_HD_dom"/>
</dbReference>
<dbReference type="InterPro" id="IPR008250">
    <property type="entry name" value="ATPase_P-typ_transduc_dom_A_sf"/>
</dbReference>
<dbReference type="Pfam" id="PF00702">
    <property type="entry name" value="Hydrolase"/>
    <property type="match status" value="1"/>
</dbReference>
<dbReference type="SFLD" id="SFLDG00002">
    <property type="entry name" value="C1.7:_P-type_atpase_like"/>
    <property type="match status" value="1"/>
</dbReference>
<dbReference type="InterPro" id="IPR023299">
    <property type="entry name" value="ATPase_P-typ_cyto_dom_N"/>
</dbReference>
<dbReference type="PRINTS" id="PR00119">
    <property type="entry name" value="CATATPASE"/>
</dbReference>
<feature type="transmembrane region" description="Helical" evidence="8">
    <location>
        <begin position="65"/>
        <end position="84"/>
    </location>
</feature>
<dbReference type="InterPro" id="IPR036412">
    <property type="entry name" value="HAD-like_sf"/>
</dbReference>
<keyword evidence="3" id="KW-0547">Nucleotide-binding</keyword>
<dbReference type="Gene3D" id="1.20.1110.10">
    <property type="entry name" value="Calcium-transporting ATPase, transmembrane domain"/>
    <property type="match status" value="1"/>
</dbReference>
<feature type="transmembrane region" description="Helical" evidence="8">
    <location>
        <begin position="212"/>
        <end position="234"/>
    </location>
</feature>
<proteinExistence type="predicted"/>
<dbReference type="EC" id="3.6.3.8" evidence="11"/>
<dbReference type="PROSITE" id="PS00154">
    <property type="entry name" value="ATPASE_E1_E2"/>
    <property type="match status" value="1"/>
</dbReference>
<keyword evidence="6 8" id="KW-1133">Transmembrane helix</keyword>
<dbReference type="InterPro" id="IPR023214">
    <property type="entry name" value="HAD_sf"/>
</dbReference>
<dbReference type="NCBIfam" id="TIGR01494">
    <property type="entry name" value="ATPase_P-type"/>
    <property type="match status" value="2"/>
</dbReference>
<keyword evidence="4" id="KW-0067">ATP-binding</keyword>
<evidence type="ECO:0000256" key="3">
    <source>
        <dbReference type="ARBA" id="ARBA00022741"/>
    </source>
</evidence>
<dbReference type="EMBL" id="JYNZ01000001">
    <property type="protein sequence ID" value="KXK27581.1"/>
    <property type="molecule type" value="Genomic_DNA"/>
</dbReference>
<dbReference type="Gene3D" id="3.40.1110.10">
    <property type="entry name" value="Calcium-transporting ATPase, cytoplasmic domain N"/>
    <property type="match status" value="1"/>
</dbReference>
<dbReference type="Gene3D" id="3.40.50.1000">
    <property type="entry name" value="HAD superfamily/HAD-like"/>
    <property type="match status" value="1"/>
</dbReference>
<evidence type="ECO:0000256" key="2">
    <source>
        <dbReference type="ARBA" id="ARBA00022692"/>
    </source>
</evidence>
<keyword evidence="5" id="KW-1278">Translocase</keyword>
<organism evidence="11 12">
    <name type="scientific">candidate division WS6 bacterium OLB20</name>
    <dbReference type="NCBI Taxonomy" id="1617426"/>
    <lineage>
        <taxon>Bacteria</taxon>
        <taxon>Candidatus Dojkabacteria</taxon>
    </lineage>
</organism>
<evidence type="ECO:0000256" key="6">
    <source>
        <dbReference type="ARBA" id="ARBA00022989"/>
    </source>
</evidence>
<feature type="domain" description="Cation-transporting P-type ATPase C-terminal" evidence="10">
    <location>
        <begin position="660"/>
        <end position="787"/>
    </location>
</feature>
<gene>
    <name evidence="11" type="ORF">TR69_WS6001000025</name>
</gene>
<evidence type="ECO:0000259" key="9">
    <source>
        <dbReference type="Pfam" id="PF00122"/>
    </source>
</evidence>
<evidence type="ECO:0000256" key="4">
    <source>
        <dbReference type="ARBA" id="ARBA00022840"/>
    </source>
</evidence>
<dbReference type="InterPro" id="IPR018303">
    <property type="entry name" value="ATPase_P-typ_P_site"/>
</dbReference>
<evidence type="ECO:0000256" key="8">
    <source>
        <dbReference type="SAM" id="Phobius"/>
    </source>
</evidence>
<dbReference type="SUPFAM" id="SSF56784">
    <property type="entry name" value="HAD-like"/>
    <property type="match status" value="1"/>
</dbReference>
<keyword evidence="2 8" id="KW-0812">Transmembrane</keyword>
<evidence type="ECO:0000313" key="11">
    <source>
        <dbReference type="EMBL" id="KXK27581.1"/>
    </source>
</evidence>
<dbReference type="Pfam" id="PF00689">
    <property type="entry name" value="Cation_ATPase_C"/>
    <property type="match status" value="1"/>
</dbReference>
<dbReference type="PRINTS" id="PR00121">
    <property type="entry name" value="NAKATPASE"/>
</dbReference>
<dbReference type="AlphaFoldDB" id="A0A136M109"/>
<accession>A0A136M109</accession>
<dbReference type="InterPro" id="IPR023298">
    <property type="entry name" value="ATPase_P-typ_TM_dom_sf"/>
</dbReference>
<dbReference type="GO" id="GO:0016020">
    <property type="term" value="C:membrane"/>
    <property type="evidence" value="ECO:0007669"/>
    <property type="project" value="UniProtKB-SubCell"/>
</dbReference>
<evidence type="ECO:0000256" key="1">
    <source>
        <dbReference type="ARBA" id="ARBA00004141"/>
    </source>
</evidence>
<reference evidence="11 12" key="1">
    <citation type="submission" date="2015-02" db="EMBL/GenBank/DDBJ databases">
        <title>Improved understanding of the partial-nitritation anammox process through 23 genomes representing the majority of the microbial community.</title>
        <authorList>
            <person name="Speth D.R."/>
            <person name="In T Zandt M."/>
            <person name="Guerrero Cruz S."/>
            <person name="Jetten M.S."/>
            <person name="Dutilh B.E."/>
        </authorList>
    </citation>
    <scope>NUCLEOTIDE SEQUENCE [LARGE SCALE GENOMIC DNA]</scope>
    <source>
        <strain evidence="11">OLB20</strain>
    </source>
</reference>
<name>A0A136M109_9BACT</name>
<dbReference type="InterPro" id="IPR006068">
    <property type="entry name" value="ATPase_P-typ_cation-transptr_C"/>
</dbReference>
<comment type="caution">
    <text evidence="11">The sequence shown here is derived from an EMBL/GenBank/DDBJ whole genome shotgun (WGS) entry which is preliminary data.</text>
</comment>
<dbReference type="PANTHER" id="PTHR42861">
    <property type="entry name" value="CALCIUM-TRANSPORTING ATPASE"/>
    <property type="match status" value="1"/>
</dbReference>
<dbReference type="Pfam" id="PF00122">
    <property type="entry name" value="E1-E2_ATPase"/>
    <property type="match status" value="1"/>
</dbReference>
<feature type="transmembrane region" description="Helical" evidence="8">
    <location>
        <begin position="709"/>
        <end position="732"/>
    </location>
</feature>
<feature type="transmembrane region" description="Helical" evidence="8">
    <location>
        <begin position="36"/>
        <end position="59"/>
    </location>
</feature>
<evidence type="ECO:0000313" key="12">
    <source>
        <dbReference type="Proteomes" id="UP000070457"/>
    </source>
</evidence>
<dbReference type="SFLD" id="SFLDF00027">
    <property type="entry name" value="p-type_atpase"/>
    <property type="match status" value="1"/>
</dbReference>